<dbReference type="Gene3D" id="2.20.230.10">
    <property type="entry name" value="Resuscitation-promoting factor rpfb"/>
    <property type="match status" value="1"/>
</dbReference>
<dbReference type="EMBL" id="CP155571">
    <property type="protein sequence ID" value="XFO70432.1"/>
    <property type="molecule type" value="Genomic_DNA"/>
</dbReference>
<dbReference type="PANTHER" id="PTHR35788">
    <property type="entry name" value="EXPORTED PROTEIN-RELATED"/>
    <property type="match status" value="1"/>
</dbReference>
<feature type="domain" description="G5" evidence="2">
    <location>
        <begin position="361"/>
        <end position="441"/>
    </location>
</feature>
<keyword evidence="4" id="KW-1185">Reference proteome</keyword>
<dbReference type="Pfam" id="PF12229">
    <property type="entry name" value="PG_binding_4"/>
    <property type="match status" value="1"/>
</dbReference>
<dbReference type="InterPro" id="IPR011098">
    <property type="entry name" value="G5_dom"/>
</dbReference>
<dbReference type="Pfam" id="PF04294">
    <property type="entry name" value="VanW"/>
    <property type="match status" value="1"/>
</dbReference>
<name>A0ABZ3IWI7_SPOA4</name>
<dbReference type="InterPro" id="IPR052913">
    <property type="entry name" value="Glycopeptide_resist_protein"/>
</dbReference>
<sequence>MRRRVGIILAVTIVIIGLACWLARPLFSQTVYAGVSVANVEVGGKTHEEIGQLLAMWQKDQRARPILLSYENTTFRIEPDTIDYSIDAEATAATVWQYGREGSLWSRLKKIHKAETEGWSIPLKIKYNEDKLNSIAEQLRETVSRPPRNATLSLQTGAIVPEQDGLDLSVSELKELVLLALNRTDSNLVTLPVTSVHPEITASDLENNGIRELVAIYTTLFNTEDGNRSANVKLSAQKINGKLVYPGQIFSYNDTVGPREKSQGFKEAMELINGELVPGVGGGVCQVSSTLYNAVLLAGLDIVERTNHSKPLSYVPLGRDATVVYNMLDFKFMNNSPAPIMVMAETVDNKLIVGIFGQKVLEKNIDIITAQQQVIQPAIVKKADPALLPGQTKVEKQGKPGYEVTVVRVIRDSTGKELKREIVSRDTYAPDNTLIKFGSETKPVQSEMQSVQERPFVLPGVTP</sequence>
<gene>
    <name evidence="3" type="ORF">SPACI_004250</name>
</gene>
<evidence type="ECO:0000259" key="2">
    <source>
        <dbReference type="PROSITE" id="PS51109"/>
    </source>
</evidence>
<organism evidence="3 4">
    <name type="scientific">Sporomusa acidovorans (strain ATCC 49682 / DSM 3132 / Mol)</name>
    <dbReference type="NCBI Taxonomy" id="1123286"/>
    <lineage>
        <taxon>Bacteria</taxon>
        <taxon>Bacillati</taxon>
        <taxon>Bacillota</taxon>
        <taxon>Negativicutes</taxon>
        <taxon>Selenomonadales</taxon>
        <taxon>Sporomusaceae</taxon>
        <taxon>Sporomusa</taxon>
    </lineage>
</organism>
<evidence type="ECO:0000313" key="3">
    <source>
        <dbReference type="EMBL" id="XFO70432.1"/>
    </source>
</evidence>
<dbReference type="SMART" id="SM01208">
    <property type="entry name" value="G5"/>
    <property type="match status" value="1"/>
</dbReference>
<evidence type="ECO:0000313" key="4">
    <source>
        <dbReference type="Proteomes" id="UP000216052"/>
    </source>
</evidence>
<accession>A0ABZ3IWI7</accession>
<protein>
    <recommendedName>
        <fullName evidence="2">G5 domain-containing protein</fullName>
    </recommendedName>
</protein>
<evidence type="ECO:0000256" key="1">
    <source>
        <dbReference type="ARBA" id="ARBA00022729"/>
    </source>
</evidence>
<dbReference type="PROSITE" id="PS51257">
    <property type="entry name" value="PROKAR_LIPOPROTEIN"/>
    <property type="match status" value="1"/>
</dbReference>
<dbReference type="RefSeq" id="WP_093796754.1">
    <property type="nucleotide sequence ID" value="NZ_CP155571.1"/>
</dbReference>
<dbReference type="InterPro" id="IPR022029">
    <property type="entry name" value="YoaR-like_PG-bd"/>
</dbReference>
<dbReference type="PANTHER" id="PTHR35788:SF1">
    <property type="entry name" value="EXPORTED PROTEIN"/>
    <property type="match status" value="1"/>
</dbReference>
<dbReference type="Pfam" id="PF07501">
    <property type="entry name" value="G5"/>
    <property type="match status" value="1"/>
</dbReference>
<dbReference type="Proteomes" id="UP000216052">
    <property type="component" value="Chromosome"/>
</dbReference>
<proteinExistence type="predicted"/>
<reference evidence="3" key="1">
    <citation type="submission" date="2024-05" db="EMBL/GenBank/DDBJ databases">
        <title>Isolation and characterization of Sporomusa carbonis sp. nov., a carboxydotrophic hydrogenogen in the genus of Sporomusa isolated from a charcoal burning pile.</title>
        <authorList>
            <person name="Boeer T."/>
            <person name="Rosenbaum F."/>
            <person name="Eysell L."/>
            <person name="Mueller V."/>
            <person name="Daniel R."/>
            <person name="Poehlein A."/>
        </authorList>
    </citation>
    <scope>NUCLEOTIDE SEQUENCE [LARGE SCALE GENOMIC DNA]</scope>
    <source>
        <strain evidence="3">DSM 3132</strain>
    </source>
</reference>
<keyword evidence="1" id="KW-0732">Signal</keyword>
<dbReference type="PROSITE" id="PS51109">
    <property type="entry name" value="G5"/>
    <property type="match status" value="1"/>
</dbReference>
<dbReference type="InterPro" id="IPR007391">
    <property type="entry name" value="Vancomycin_resist_VanW"/>
</dbReference>